<feature type="region of interest" description="Disordered" evidence="10">
    <location>
        <begin position="487"/>
        <end position="511"/>
    </location>
</feature>
<dbReference type="Proteomes" id="UP000010552">
    <property type="component" value="Unassembled WGS sequence"/>
</dbReference>
<dbReference type="Gene3D" id="3.10.20.90">
    <property type="entry name" value="Phosphatidylinositol 3-kinase Catalytic Subunit, Chain A, domain 1"/>
    <property type="match status" value="1"/>
</dbReference>
<dbReference type="InterPro" id="IPR019747">
    <property type="entry name" value="FERM_CS"/>
</dbReference>
<dbReference type="GO" id="GO:0008092">
    <property type="term" value="F:cytoskeletal protein binding"/>
    <property type="evidence" value="ECO:0007669"/>
    <property type="project" value="InterPro"/>
</dbReference>
<dbReference type="FunFam" id="3.10.20.90:FF:000024">
    <property type="entry name" value="Erythrocyte membrane protein band 4.1-like 5"/>
    <property type="match status" value="1"/>
</dbReference>
<evidence type="ECO:0000256" key="10">
    <source>
        <dbReference type="SAM" id="MobiDB-lite"/>
    </source>
</evidence>
<evidence type="ECO:0000256" key="2">
    <source>
        <dbReference type="ARBA" id="ARBA00004496"/>
    </source>
</evidence>
<dbReference type="InterPro" id="IPR035963">
    <property type="entry name" value="FERM_2"/>
</dbReference>
<dbReference type="Pfam" id="PF00373">
    <property type="entry name" value="FERM_M"/>
    <property type="match status" value="1"/>
</dbReference>
<dbReference type="Gene3D" id="2.30.29.30">
    <property type="entry name" value="Pleckstrin-homology domain (PH domain)/Phosphotyrosine-binding domain (PTB)"/>
    <property type="match status" value="1"/>
</dbReference>
<dbReference type="AlphaFoldDB" id="L5L1P5"/>
<accession>L5L1P5</accession>
<dbReference type="Gene3D" id="1.20.80.10">
    <property type="match status" value="1"/>
</dbReference>
<feature type="compositionally biased region" description="Basic residues" evidence="10">
    <location>
        <begin position="496"/>
        <end position="509"/>
    </location>
</feature>
<dbReference type="GO" id="GO:0005886">
    <property type="term" value="C:plasma membrane"/>
    <property type="evidence" value="ECO:0007669"/>
    <property type="project" value="UniProtKB-ARBA"/>
</dbReference>
<dbReference type="InterPro" id="IPR014847">
    <property type="entry name" value="FA"/>
</dbReference>
<dbReference type="Pfam" id="PF09379">
    <property type="entry name" value="FERM_N"/>
    <property type="match status" value="1"/>
</dbReference>
<dbReference type="GO" id="GO:0001917">
    <property type="term" value="C:photoreceptor inner segment"/>
    <property type="evidence" value="ECO:0007669"/>
    <property type="project" value="UniProtKB-SubCell"/>
</dbReference>
<dbReference type="InterPro" id="IPR014352">
    <property type="entry name" value="FERM/acyl-CoA-bd_prot_sf"/>
</dbReference>
<dbReference type="InterPro" id="IPR018980">
    <property type="entry name" value="FERM_PH-like_C"/>
</dbReference>
<evidence type="ECO:0000256" key="5">
    <source>
        <dbReference type="ARBA" id="ARBA00022949"/>
    </source>
</evidence>
<feature type="domain" description="FERM" evidence="11">
    <location>
        <begin position="46"/>
        <end position="334"/>
    </location>
</feature>
<dbReference type="SUPFAM" id="SSF54236">
    <property type="entry name" value="Ubiquitin-like"/>
    <property type="match status" value="1"/>
</dbReference>
<dbReference type="SUPFAM" id="SSF50729">
    <property type="entry name" value="PH domain-like"/>
    <property type="match status" value="1"/>
</dbReference>
<dbReference type="STRING" id="9402.L5L1P5"/>
<dbReference type="PROSITE" id="PS00661">
    <property type="entry name" value="FERM_2"/>
    <property type="match status" value="1"/>
</dbReference>
<dbReference type="FunFam" id="2.30.29.30:FF:000002">
    <property type="entry name" value="Band 4.1-like protein 5 isoform 1"/>
    <property type="match status" value="1"/>
</dbReference>
<dbReference type="GO" id="GO:0005737">
    <property type="term" value="C:cytoplasm"/>
    <property type="evidence" value="ECO:0007669"/>
    <property type="project" value="UniProtKB-SubCell"/>
</dbReference>
<dbReference type="InterPro" id="IPR000798">
    <property type="entry name" value="Ez/rad/moesin-like"/>
</dbReference>
<evidence type="ECO:0000313" key="12">
    <source>
        <dbReference type="EMBL" id="ELK17664.1"/>
    </source>
</evidence>
<evidence type="ECO:0000256" key="7">
    <source>
        <dbReference type="ARBA" id="ARBA00023841"/>
    </source>
</evidence>
<sequence length="826" mass="92675">MRTVFCEDHSGKHREDEFRTEALEVAGPVEGVAVVRTGRCSLSHGKGWRAFLKMGAEGHAILVDVEQKHAKGQDLFDQIVYHLDLVETDYFGLQFLDSAQVTHWLDHSKPIKKQMKIGPAYALHFRVKYYSSEPNNLREEFTRYLFVLQLRHDILSGKLKCPYETAVELAALCLQAELGECELPEHTPELVSEFRFIPNQTEAMEFDIFQRWNECRGKSPAQAELSYLNKAKWLEMYGVDMHVVRGRDGCEYSLGLTPTGILIFEGANKIGLFFWPKITKMDFKKSKLTLVVVEDDDQGREQEHTFVFRLDSARTCKHLWKCAVEHHAFFRLRTPGNSKSNRSDFIRLGSRFRFSGRTEYQATHGARLRRTSTFERKPSKRYPSRRHSTFKASNPVIAAQLCSKTNPEVHTYQPQYLPNIHPSQPRWHPHSPNVRLSWKMFREFVCYHAGYIEAVPASRNPAMKLRFVPSIGLSSSDRLPFGIEENGGTPFATKASGRHHHHHHQHQHHPNYGLSLTLESKEGPLRSPNSSSKSITKLSPGAPALFSEAAAHLKKLELETVKAAGPWPALHININKAEEKKVSEKTLQNPLLPSPVADHVKCNILKAQLENASRIGKEESAFVNINKKSSLQDTNVSNRSDEDDLPPDLAEAVGVSTTTTTNSSTAATTPVSVPLVSPKIHKISSPQNSEGKSQLSPGAKIKTFPADTVTPFPDPFITGPQFTVKVFDLAAGLASPILNTVIGEFSSTRELCTKLADFRDSKLQCGPGQPSPLIPAASPRPLTETISTVQTIYTTRKPVSLAASAETLRQELEREKMMKRLLMTEL</sequence>
<dbReference type="InterPro" id="IPR018979">
    <property type="entry name" value="FERM_N"/>
</dbReference>
<dbReference type="FunCoup" id="L5L1P5">
    <property type="interactions" value="74"/>
</dbReference>
<dbReference type="SMART" id="SM00295">
    <property type="entry name" value="B41"/>
    <property type="match status" value="1"/>
</dbReference>
<dbReference type="Pfam" id="PF09380">
    <property type="entry name" value="FERM_C"/>
    <property type="match status" value="1"/>
</dbReference>
<dbReference type="GO" id="GO:0031032">
    <property type="term" value="P:actomyosin structure organization"/>
    <property type="evidence" value="ECO:0007669"/>
    <property type="project" value="TreeGrafter"/>
</dbReference>
<keyword evidence="4" id="KW-0963">Cytoplasm</keyword>
<organism evidence="12 13">
    <name type="scientific">Pteropus alecto</name>
    <name type="common">Black flying fox</name>
    <dbReference type="NCBI Taxonomy" id="9402"/>
    <lineage>
        <taxon>Eukaryota</taxon>
        <taxon>Metazoa</taxon>
        <taxon>Chordata</taxon>
        <taxon>Craniata</taxon>
        <taxon>Vertebrata</taxon>
        <taxon>Euteleostomi</taxon>
        <taxon>Mammalia</taxon>
        <taxon>Eutheria</taxon>
        <taxon>Laurasiatheria</taxon>
        <taxon>Chiroptera</taxon>
        <taxon>Yinpterochiroptera</taxon>
        <taxon>Pteropodoidea</taxon>
        <taxon>Pteropodidae</taxon>
        <taxon>Pteropodinae</taxon>
        <taxon>Pteropus</taxon>
    </lineage>
</organism>
<evidence type="ECO:0000259" key="11">
    <source>
        <dbReference type="PROSITE" id="PS50057"/>
    </source>
</evidence>
<dbReference type="Pfam" id="PF08736">
    <property type="entry name" value="FA"/>
    <property type="match status" value="1"/>
</dbReference>
<dbReference type="InterPro" id="IPR019749">
    <property type="entry name" value="Band_41_domain"/>
</dbReference>
<dbReference type="GO" id="GO:0005856">
    <property type="term" value="C:cytoskeleton"/>
    <property type="evidence" value="ECO:0007669"/>
    <property type="project" value="TreeGrafter"/>
</dbReference>
<keyword evidence="13" id="KW-1185">Reference proteome</keyword>
<dbReference type="InParanoid" id="L5L1P5"/>
<reference evidence="13" key="1">
    <citation type="journal article" date="2013" name="Science">
        <title>Comparative analysis of bat genomes provides insight into the evolution of flight and immunity.</title>
        <authorList>
            <person name="Zhang G."/>
            <person name="Cowled C."/>
            <person name="Shi Z."/>
            <person name="Huang Z."/>
            <person name="Bishop-Lilly K.A."/>
            <person name="Fang X."/>
            <person name="Wynne J.W."/>
            <person name="Xiong Z."/>
            <person name="Baker M.L."/>
            <person name="Zhao W."/>
            <person name="Tachedjian M."/>
            <person name="Zhu Y."/>
            <person name="Zhou P."/>
            <person name="Jiang X."/>
            <person name="Ng J."/>
            <person name="Yang L."/>
            <person name="Wu L."/>
            <person name="Xiao J."/>
            <person name="Feng Y."/>
            <person name="Chen Y."/>
            <person name="Sun X."/>
            <person name="Zhang Y."/>
            <person name="Marsh G.A."/>
            <person name="Crameri G."/>
            <person name="Broder C.C."/>
            <person name="Frey K.G."/>
            <person name="Wang L.F."/>
            <person name="Wang J."/>
        </authorList>
    </citation>
    <scope>NUCLEOTIDE SEQUENCE [LARGE SCALE GENOMIC DNA]</scope>
</reference>
<dbReference type="SMART" id="SM01196">
    <property type="entry name" value="FERM_C"/>
    <property type="match status" value="1"/>
</dbReference>
<evidence type="ECO:0000256" key="9">
    <source>
        <dbReference type="ARBA" id="ARBA00046505"/>
    </source>
</evidence>
<evidence type="ECO:0000256" key="4">
    <source>
        <dbReference type="ARBA" id="ARBA00022490"/>
    </source>
</evidence>
<dbReference type="PRINTS" id="PR00935">
    <property type="entry name" value="BAND41"/>
</dbReference>
<dbReference type="SUPFAM" id="SSF47031">
    <property type="entry name" value="Second domain of FERM"/>
    <property type="match status" value="1"/>
</dbReference>
<dbReference type="InterPro" id="IPR019748">
    <property type="entry name" value="FERM_central"/>
</dbReference>
<dbReference type="PANTHER" id="PTHR23280:SF18">
    <property type="entry name" value="BAND 4.1-LIKE PROTEIN 4B"/>
    <property type="match status" value="1"/>
</dbReference>
<dbReference type="GO" id="GO:0005912">
    <property type="term" value="C:adherens junction"/>
    <property type="evidence" value="ECO:0007669"/>
    <property type="project" value="UniProtKB-SubCell"/>
</dbReference>
<comment type="function">
    <text evidence="6">Plays a role in the formation and organization of tight junctions during the establishment of polarity in epithelial cells.</text>
</comment>
<dbReference type="CDD" id="cd14473">
    <property type="entry name" value="FERM_B-lobe"/>
    <property type="match status" value="1"/>
</dbReference>
<dbReference type="InterPro" id="IPR000299">
    <property type="entry name" value="FERM_domain"/>
</dbReference>
<evidence type="ECO:0000313" key="13">
    <source>
        <dbReference type="Proteomes" id="UP000010552"/>
    </source>
</evidence>
<keyword evidence="5" id="KW-0965">Cell junction</keyword>
<dbReference type="EMBL" id="KB030402">
    <property type="protein sequence ID" value="ELK17664.1"/>
    <property type="molecule type" value="Genomic_DNA"/>
</dbReference>
<name>L5L1P5_PTEAL</name>
<dbReference type="InterPro" id="IPR029071">
    <property type="entry name" value="Ubiquitin-like_domsf"/>
</dbReference>
<evidence type="ECO:0000256" key="6">
    <source>
        <dbReference type="ARBA" id="ARBA00023750"/>
    </source>
</evidence>
<gene>
    <name evidence="12" type="ORF">PAL_GLEAN10009406</name>
</gene>
<dbReference type="PROSITE" id="PS50057">
    <property type="entry name" value="FERM_3"/>
    <property type="match status" value="1"/>
</dbReference>
<protein>
    <recommendedName>
        <fullName evidence="7">Band 4.1-like protein 5</fullName>
    </recommendedName>
    <alternativeName>
        <fullName evidence="8">Erythrocyte membrane protein band 4.1-like 5</fullName>
    </alternativeName>
</protein>
<comment type="subcellular location">
    <subcellularLocation>
        <location evidence="3">Cell junction</location>
        <location evidence="3">Adherens junction</location>
    </subcellularLocation>
    <subcellularLocation>
        <location evidence="2">Cytoplasm</location>
    </subcellularLocation>
    <subcellularLocation>
        <location evidence="1">Photoreceptor inner segment</location>
    </subcellularLocation>
</comment>
<dbReference type="PRINTS" id="PR00661">
    <property type="entry name" value="ERMFAMILY"/>
</dbReference>
<dbReference type="SMART" id="SM01195">
    <property type="entry name" value="FA"/>
    <property type="match status" value="1"/>
</dbReference>
<proteinExistence type="predicted"/>
<evidence type="ECO:0000256" key="3">
    <source>
        <dbReference type="ARBA" id="ARBA00004536"/>
    </source>
</evidence>
<evidence type="ECO:0000256" key="1">
    <source>
        <dbReference type="ARBA" id="ARBA00004437"/>
    </source>
</evidence>
<comment type="subunit">
    <text evidence="9">Component of a complex composed of PALS1, CRB1 and EPB41L5. Within the complex, interacts (via FERM domain) with PALS1 (via HOOK domain) and with CRB1 (via intracellular domain). Interacts with CRB2 (via intracellular domain). Interacts with CRB3 (via intracellular domain).</text>
</comment>
<dbReference type="CDD" id="cd13186">
    <property type="entry name" value="FERM_C_NBL4_NBL5"/>
    <property type="match status" value="1"/>
</dbReference>
<dbReference type="PANTHER" id="PTHR23280">
    <property type="entry name" value="4.1 G PROTEIN"/>
    <property type="match status" value="1"/>
</dbReference>
<evidence type="ECO:0000256" key="8">
    <source>
        <dbReference type="ARBA" id="ARBA00030226"/>
    </source>
</evidence>
<dbReference type="FunFam" id="1.20.80.10:FF:000003">
    <property type="entry name" value="Tyrosine-protein phosphatase non-receptor type 4"/>
    <property type="match status" value="1"/>
</dbReference>
<dbReference type="InterPro" id="IPR011993">
    <property type="entry name" value="PH-like_dom_sf"/>
</dbReference>